<dbReference type="AlphaFoldDB" id="A0A2P8D2Y6"/>
<organism evidence="2 3">
    <name type="scientific">Taibaiella chishuiensis</name>
    <dbReference type="NCBI Taxonomy" id="1434707"/>
    <lineage>
        <taxon>Bacteria</taxon>
        <taxon>Pseudomonadati</taxon>
        <taxon>Bacteroidota</taxon>
        <taxon>Chitinophagia</taxon>
        <taxon>Chitinophagales</taxon>
        <taxon>Chitinophagaceae</taxon>
        <taxon>Taibaiella</taxon>
    </lineage>
</organism>
<evidence type="ECO:0000256" key="1">
    <source>
        <dbReference type="SAM" id="SignalP"/>
    </source>
</evidence>
<dbReference type="PROSITE" id="PS51257">
    <property type="entry name" value="PROKAR_LIPOPROTEIN"/>
    <property type="match status" value="1"/>
</dbReference>
<reference evidence="2 3" key="1">
    <citation type="submission" date="2018-03" db="EMBL/GenBank/DDBJ databases">
        <title>Genomic Encyclopedia of Type Strains, Phase III (KMG-III): the genomes of soil and plant-associated and newly described type strains.</title>
        <authorList>
            <person name="Whitman W."/>
        </authorList>
    </citation>
    <scope>NUCLEOTIDE SEQUENCE [LARGE SCALE GENOMIC DNA]</scope>
    <source>
        <strain evidence="2 3">CGMCC 1.12700</strain>
    </source>
</reference>
<dbReference type="EMBL" id="PYGD01000005">
    <property type="protein sequence ID" value="PSK91565.1"/>
    <property type="molecule type" value="Genomic_DNA"/>
</dbReference>
<name>A0A2P8D2Y6_9BACT</name>
<keyword evidence="3" id="KW-1185">Reference proteome</keyword>
<proteinExistence type="predicted"/>
<dbReference type="Proteomes" id="UP000240572">
    <property type="component" value="Unassembled WGS sequence"/>
</dbReference>
<feature type="chain" id="PRO_5015161279" evidence="1">
    <location>
        <begin position="23"/>
        <end position="454"/>
    </location>
</feature>
<evidence type="ECO:0000313" key="3">
    <source>
        <dbReference type="Proteomes" id="UP000240572"/>
    </source>
</evidence>
<feature type="signal peptide" evidence="1">
    <location>
        <begin position="1"/>
        <end position="22"/>
    </location>
</feature>
<evidence type="ECO:0000313" key="2">
    <source>
        <dbReference type="EMBL" id="PSK91565.1"/>
    </source>
</evidence>
<accession>A0A2P8D2Y6</accession>
<gene>
    <name evidence="2" type="ORF">B0I18_105148</name>
</gene>
<protein>
    <submittedName>
        <fullName evidence="2">Uncharacterized protein</fullName>
    </submittedName>
</protein>
<comment type="caution">
    <text evidence="2">The sequence shown here is derived from an EMBL/GenBank/DDBJ whole genome shotgun (WGS) entry which is preliminary data.</text>
</comment>
<keyword evidence="1" id="KW-0732">Signal</keyword>
<sequence length="454" mass="50393">MEMKKILYASLALLLMATGCTKTSPSDGDSDNADDLLTEPATGWKRVAIIPFDGLGGGATPYNAMKGFDLQKANGQFAVLYTQHSLEPVAHVSSDYFYKTVVSENATATNLQKISFGIFSGGGNSSPFTWYGQLLPNSVIPVFTGMDYNNNYIQLRNSTGDIIAGAPASNYPTFKYTNDGTFLAGSMWTGHESFLWHYKNPPDPIGDFSATYRPGVIEGHKRLFNIPVKAADGNYYEFSLCSKDGATTFMVIRCREDRTYGATPPNYEIVDAGTVANMPQSGFPADFLELLTYDYNTETGEITFVFDDFQSAASGSDARKNIYCYRWRQGSLTRLWQASLDQDADFSNAVKVYINKNMLNEWRLKPDGTLYTMARFEANVPQPADPAIKLWEVNNSGVKVISSITYGQTVQKDFTLSTCRYLDGAYYALAYPTGDGRYRIGDPHYHMEIVKLNP</sequence>